<sequence>MINSLPNNRTNRGSNIVAVGAYNERLVLSILRSKGALSKVELTQATGLSKQTVTDVIGRLESNGLLLKGAPVRGRIGQPQVPFLLNPDGAYSIGFKIGRKSYELVLMDFAGAILKLHRQHIDYPTPTTMVTFVDEALETLRREISVSIMEKVVGMGVAMPNELWRWGQEFDAPDDEIASWKNFNVQSELEKSISLPVMISNDVAAACNGELIFGQGEKASDFLYVYLGTFIGGGLVLNGKIVSGSRQNAGAIGSMLIADGRNGSEARQLLSVTSIISLVHDLTAHDRDTSPIWAPDDDWTSMDAHVLPWVEHVASHLASACINAAAITDVPQIIIDGSLPPRVRALIVESVRAKTSTLPTTGLSDFEYATGTLGYSARVVGAASLPMQARFANDWDTLLKAEPLTA</sequence>
<dbReference type="STRING" id="1121022.GCA_000376105_03843"/>
<dbReference type="RefSeq" id="WP_018083532.1">
    <property type="nucleotide sequence ID" value="NZ_AQWM01000035.1"/>
</dbReference>
<proteinExistence type="inferred from homology"/>
<dbReference type="PATRIC" id="fig|1121022.4.peg.3771"/>
<dbReference type="Gene3D" id="1.10.10.10">
    <property type="entry name" value="Winged helix-like DNA-binding domain superfamily/Winged helix DNA-binding domain"/>
    <property type="match status" value="1"/>
</dbReference>
<dbReference type="InterPro" id="IPR043129">
    <property type="entry name" value="ATPase_NBD"/>
</dbReference>
<gene>
    <name evidence="2" type="ORF">ABENE_18430</name>
</gene>
<evidence type="ECO:0008006" key="4">
    <source>
        <dbReference type="Google" id="ProtNLM"/>
    </source>
</evidence>
<evidence type="ECO:0000256" key="1">
    <source>
        <dbReference type="ARBA" id="ARBA00006479"/>
    </source>
</evidence>
<dbReference type="CDD" id="cd23763">
    <property type="entry name" value="ASKHA_ATPase_ROK"/>
    <property type="match status" value="1"/>
</dbReference>
<dbReference type="OrthoDB" id="49685at2"/>
<organism evidence="2 3">
    <name type="scientific">Asticcacaulis benevestitus DSM 16100 = ATCC BAA-896</name>
    <dbReference type="NCBI Taxonomy" id="1121022"/>
    <lineage>
        <taxon>Bacteria</taxon>
        <taxon>Pseudomonadati</taxon>
        <taxon>Pseudomonadota</taxon>
        <taxon>Alphaproteobacteria</taxon>
        <taxon>Caulobacterales</taxon>
        <taxon>Caulobacteraceae</taxon>
        <taxon>Asticcacaulis</taxon>
    </lineage>
</organism>
<protein>
    <recommendedName>
        <fullName evidence="4">ROK family transcriptional regulator</fullName>
    </recommendedName>
</protein>
<dbReference type="AlphaFoldDB" id="V4PEG9"/>
<dbReference type="Pfam" id="PF00480">
    <property type="entry name" value="ROK"/>
    <property type="match status" value="1"/>
</dbReference>
<evidence type="ECO:0000313" key="2">
    <source>
        <dbReference type="EMBL" id="ESQ86501.1"/>
    </source>
</evidence>
<keyword evidence="3" id="KW-1185">Reference proteome</keyword>
<accession>V4PEG9</accession>
<dbReference type="eggNOG" id="COG2345">
    <property type="taxonomic scope" value="Bacteria"/>
</dbReference>
<dbReference type="Pfam" id="PF13412">
    <property type="entry name" value="HTH_24"/>
    <property type="match status" value="1"/>
</dbReference>
<dbReference type="PANTHER" id="PTHR18964:SF149">
    <property type="entry name" value="BIFUNCTIONAL UDP-N-ACETYLGLUCOSAMINE 2-EPIMERASE_N-ACETYLMANNOSAMINE KINASE"/>
    <property type="match status" value="1"/>
</dbReference>
<dbReference type="InterPro" id="IPR036388">
    <property type="entry name" value="WH-like_DNA-bd_sf"/>
</dbReference>
<comment type="caution">
    <text evidence="2">The sequence shown here is derived from an EMBL/GenBank/DDBJ whole genome shotgun (WGS) entry which is preliminary data.</text>
</comment>
<dbReference type="InterPro" id="IPR036390">
    <property type="entry name" value="WH_DNA-bd_sf"/>
</dbReference>
<reference evidence="2 3" key="1">
    <citation type="journal article" date="2014" name="Nature">
        <title>Sequential evolution of bacterial morphology by co-option of a developmental regulator.</title>
        <authorList>
            <person name="Jiang C."/>
            <person name="Brown P.J."/>
            <person name="Ducret A."/>
            <person name="Brun Y.V."/>
        </authorList>
    </citation>
    <scope>NUCLEOTIDE SEQUENCE [LARGE SCALE GENOMIC DNA]</scope>
    <source>
        <strain evidence="2 3">DSM 16100</strain>
    </source>
</reference>
<dbReference type="InterPro" id="IPR000600">
    <property type="entry name" value="ROK"/>
</dbReference>
<evidence type="ECO:0000313" key="3">
    <source>
        <dbReference type="Proteomes" id="UP000017837"/>
    </source>
</evidence>
<name>V4PEG9_9CAUL</name>
<dbReference type="eggNOG" id="COG1940">
    <property type="taxonomic scope" value="Bacteria"/>
</dbReference>
<dbReference type="SUPFAM" id="SSF46785">
    <property type="entry name" value="Winged helix' DNA-binding domain"/>
    <property type="match status" value="1"/>
</dbReference>
<dbReference type="PANTHER" id="PTHR18964">
    <property type="entry name" value="ROK (REPRESSOR, ORF, KINASE) FAMILY"/>
    <property type="match status" value="1"/>
</dbReference>
<dbReference type="SUPFAM" id="SSF53067">
    <property type="entry name" value="Actin-like ATPase domain"/>
    <property type="match status" value="1"/>
</dbReference>
<dbReference type="Gene3D" id="3.30.420.40">
    <property type="match status" value="2"/>
</dbReference>
<dbReference type="Proteomes" id="UP000017837">
    <property type="component" value="Unassembled WGS sequence"/>
</dbReference>
<comment type="similarity">
    <text evidence="1">Belongs to the ROK (NagC/XylR) family.</text>
</comment>
<dbReference type="EMBL" id="AWGB01000055">
    <property type="protein sequence ID" value="ESQ86501.1"/>
    <property type="molecule type" value="Genomic_DNA"/>
</dbReference>